<dbReference type="PANTHER" id="PTHR42792:SF1">
    <property type="entry name" value="FLAGELLAR HOOK-ASSOCIATED PROTEIN 3"/>
    <property type="match status" value="1"/>
</dbReference>
<evidence type="ECO:0000313" key="6">
    <source>
        <dbReference type="EMBL" id="NGN44234.1"/>
    </source>
</evidence>
<dbReference type="Gene3D" id="1.20.1330.10">
    <property type="entry name" value="f41 fragment of flagellin, N-terminal domain"/>
    <property type="match status" value="1"/>
</dbReference>
<dbReference type="InterPro" id="IPR001029">
    <property type="entry name" value="Flagellin_N"/>
</dbReference>
<keyword evidence="6" id="KW-0966">Cell projection</keyword>
<name>A0A7C9RAH3_9HYPH</name>
<dbReference type="RefSeq" id="WP_165120631.1">
    <property type="nucleotide sequence ID" value="NZ_JAAKZG010000014.1"/>
</dbReference>
<dbReference type="EMBL" id="JAAKZG010000014">
    <property type="protein sequence ID" value="NGN44234.1"/>
    <property type="molecule type" value="Genomic_DNA"/>
</dbReference>
<keyword evidence="2 3" id="KW-0975">Bacterial flagellum</keyword>
<dbReference type="Proteomes" id="UP000481252">
    <property type="component" value="Unassembled WGS sequence"/>
</dbReference>
<comment type="similarity">
    <text evidence="1 3">Belongs to the bacterial flagellin family.</text>
</comment>
<dbReference type="Pfam" id="PF00700">
    <property type="entry name" value="Flagellin_C"/>
    <property type="match status" value="1"/>
</dbReference>
<dbReference type="GO" id="GO:0005198">
    <property type="term" value="F:structural molecule activity"/>
    <property type="evidence" value="ECO:0007669"/>
    <property type="project" value="UniProtKB-UniRule"/>
</dbReference>
<evidence type="ECO:0000256" key="2">
    <source>
        <dbReference type="ARBA" id="ARBA00023143"/>
    </source>
</evidence>
<reference evidence="6 7" key="1">
    <citation type="submission" date="2020-02" db="EMBL/GenBank/DDBJ databases">
        <title>Genome sequence of the type strain CGMCC 1.15528 of Mesorhizobium zhangyense.</title>
        <authorList>
            <person name="Gao J."/>
            <person name="Sun J."/>
        </authorList>
    </citation>
    <scope>NUCLEOTIDE SEQUENCE [LARGE SCALE GENOMIC DNA]</scope>
    <source>
        <strain evidence="6 7">CGMCC 1.15528</strain>
    </source>
</reference>
<accession>A0A7C9RAH3</accession>
<dbReference type="AlphaFoldDB" id="A0A7C9RAH3"/>
<comment type="subcellular location">
    <subcellularLocation>
        <location evidence="3">Secreted</location>
    </subcellularLocation>
    <subcellularLocation>
        <location evidence="3">Bacterial flagellum</location>
    </subcellularLocation>
</comment>
<evidence type="ECO:0000259" key="4">
    <source>
        <dbReference type="Pfam" id="PF00669"/>
    </source>
</evidence>
<evidence type="ECO:0000259" key="5">
    <source>
        <dbReference type="Pfam" id="PF00700"/>
    </source>
</evidence>
<dbReference type="NCBIfam" id="NF004669">
    <property type="entry name" value="PRK06008.1"/>
    <property type="match status" value="1"/>
</dbReference>
<dbReference type="InterPro" id="IPR001492">
    <property type="entry name" value="Flagellin"/>
</dbReference>
<feature type="domain" description="Flagellin N-terminal" evidence="4">
    <location>
        <begin position="6"/>
        <end position="140"/>
    </location>
</feature>
<dbReference type="SUPFAM" id="SSF64518">
    <property type="entry name" value="Phase 1 flagellin"/>
    <property type="match status" value="1"/>
</dbReference>
<dbReference type="Pfam" id="PF00669">
    <property type="entry name" value="Flagellin_N"/>
    <property type="match status" value="1"/>
</dbReference>
<protein>
    <recommendedName>
        <fullName evidence="3">Flagellin</fullName>
    </recommendedName>
</protein>
<keyword evidence="6" id="KW-0282">Flagellum</keyword>
<comment type="function">
    <text evidence="3">Flagellin is the subunit protein which polymerizes to form the filaments of bacterial flagella.</text>
</comment>
<comment type="caution">
    <text evidence="6">The sequence shown here is derived from an EMBL/GenBank/DDBJ whole genome shotgun (WGS) entry which is preliminary data.</text>
</comment>
<dbReference type="InterPro" id="IPR046358">
    <property type="entry name" value="Flagellin_C"/>
</dbReference>
<dbReference type="GO" id="GO:0005576">
    <property type="term" value="C:extracellular region"/>
    <property type="evidence" value="ECO:0007669"/>
    <property type="project" value="UniProtKB-SubCell"/>
</dbReference>
<feature type="domain" description="Flagellin C-terminal" evidence="5">
    <location>
        <begin position="268"/>
        <end position="346"/>
    </location>
</feature>
<organism evidence="6 7">
    <name type="scientific">Mesorhizobium zhangyense</name>
    <dbReference type="NCBI Taxonomy" id="1776730"/>
    <lineage>
        <taxon>Bacteria</taxon>
        <taxon>Pseudomonadati</taxon>
        <taxon>Pseudomonadota</taxon>
        <taxon>Alphaproteobacteria</taxon>
        <taxon>Hyphomicrobiales</taxon>
        <taxon>Phyllobacteriaceae</taxon>
        <taxon>Mesorhizobium</taxon>
    </lineage>
</organism>
<gene>
    <name evidence="6" type="ORF">G6N74_24495</name>
</gene>
<dbReference type="PANTHER" id="PTHR42792">
    <property type="entry name" value="FLAGELLIN"/>
    <property type="match status" value="1"/>
</dbReference>
<sequence length="348" mass="36873">MKASFVSSSSINQAMRYSMMKTQAALITAQKEQATGFVADKGLALGASTSQSVTFNRELERMKGITASNALATARLTATQNALDQVSKAAQSLLSILHTATSGDSTASITKATAVDTLKTMTSVLNSGLNGEYIFAGVNTDAKPINDYTAPGSPAKAAYDAAYAQYLADTGANTADPFPTAADMDSFINTYVEPQFTGAGWDNWSNASDQSIGSRISLNETTETSASANNDGFRKLAMATTMITELLSGELPADARKALVDRAWVLVSDSIGDIVDLQSKMGIAEKRVTDATDRLNTQAGLIEKHILATEGVDPLEASTRVSDLISHYDTSLAITARIQQLSFLKFMS</sequence>
<keyword evidence="7" id="KW-1185">Reference proteome</keyword>
<keyword evidence="6" id="KW-0969">Cilium</keyword>
<evidence type="ECO:0000256" key="1">
    <source>
        <dbReference type="ARBA" id="ARBA00005709"/>
    </source>
</evidence>
<dbReference type="GO" id="GO:0009288">
    <property type="term" value="C:bacterial-type flagellum"/>
    <property type="evidence" value="ECO:0007669"/>
    <property type="project" value="UniProtKB-SubCell"/>
</dbReference>
<evidence type="ECO:0000256" key="3">
    <source>
        <dbReference type="RuleBase" id="RU362073"/>
    </source>
</evidence>
<keyword evidence="3" id="KW-0964">Secreted</keyword>
<evidence type="ECO:0000313" key="7">
    <source>
        <dbReference type="Proteomes" id="UP000481252"/>
    </source>
</evidence>
<proteinExistence type="inferred from homology"/>